<dbReference type="RefSeq" id="XP_026194329.1">
    <property type="nucleotide sequence ID" value="XM_026338544.1"/>
</dbReference>
<keyword evidence="1" id="KW-0539">Nucleus</keyword>
<dbReference type="InterPro" id="IPR027075">
    <property type="entry name" value="CPSF2"/>
</dbReference>
<protein>
    <recommendedName>
        <fullName evidence="1">Cleavage and polyadenylation specificity factor subunit 2</fullName>
    </recommendedName>
    <alternativeName>
        <fullName evidence="1">Cleavage and polyadenylation specificity factor 100 kDa subunit</fullName>
    </alternativeName>
</protein>
<accession>A0A6P6S3C4</accession>
<dbReference type="SUPFAM" id="SSF56281">
    <property type="entry name" value="Metallo-hydrolase/oxidoreductase"/>
    <property type="match status" value="1"/>
</dbReference>
<dbReference type="PANTHER" id="PTHR45922">
    <property type="entry name" value="CLEAVAGE AND POLYADENYLATION SPECIFICITY FACTOR SUBUNIT 2"/>
    <property type="match status" value="1"/>
</dbReference>
<dbReference type="GO" id="GO:0006398">
    <property type="term" value="P:mRNA 3'-end processing by stem-loop binding and cleavage"/>
    <property type="evidence" value="ECO:0007669"/>
    <property type="project" value="InterPro"/>
</dbReference>
<keyword evidence="1" id="KW-0694">RNA-binding</keyword>
<dbReference type="PANTHER" id="PTHR45922:SF1">
    <property type="entry name" value="CLEAVAGE AND POLYADENYLATION SPECIFICITY FACTOR SUBUNIT 2"/>
    <property type="match status" value="1"/>
</dbReference>
<feature type="domain" description="Metallo-beta-lactamase" evidence="2">
    <location>
        <begin position="18"/>
        <end position="84"/>
    </location>
</feature>
<name>A0A6P6S3C4_9EIME</name>
<dbReference type="InterPro" id="IPR001279">
    <property type="entry name" value="Metallo-B-lactamas"/>
</dbReference>
<comment type="similarity">
    <text evidence="1">Belongs to the metallo-beta-lactamase superfamily. RNA-metabolizing metallo-beta-lactamase-like family. CPSF2/YSH1 subfamily.</text>
</comment>
<dbReference type="GO" id="GO:0003723">
    <property type="term" value="F:RNA binding"/>
    <property type="evidence" value="ECO:0007669"/>
    <property type="project" value="UniProtKB-KW"/>
</dbReference>
<proteinExistence type="inferred from homology"/>
<evidence type="ECO:0000313" key="4">
    <source>
        <dbReference type="RefSeq" id="XP_026194329.1"/>
    </source>
</evidence>
<dbReference type="InterPro" id="IPR036866">
    <property type="entry name" value="RibonucZ/Hydroxyglut_hydro"/>
</dbReference>
<evidence type="ECO:0000313" key="3">
    <source>
        <dbReference type="Proteomes" id="UP000515125"/>
    </source>
</evidence>
<comment type="subcellular location">
    <subcellularLocation>
        <location evidence="1">Nucleus</location>
    </subcellularLocation>
</comment>
<organism evidence="3 4">
    <name type="scientific">Cyclospora cayetanensis</name>
    <dbReference type="NCBI Taxonomy" id="88456"/>
    <lineage>
        <taxon>Eukaryota</taxon>
        <taxon>Sar</taxon>
        <taxon>Alveolata</taxon>
        <taxon>Apicomplexa</taxon>
        <taxon>Conoidasida</taxon>
        <taxon>Coccidia</taxon>
        <taxon>Eucoccidiorida</taxon>
        <taxon>Eimeriorina</taxon>
        <taxon>Eimeriidae</taxon>
        <taxon>Cyclospora</taxon>
    </lineage>
</organism>
<sequence>MESLRVEHLYSGDYCAALVTINETKLLLNCGIPDTLDPSRISLLLRQLDEIDAVLLSHGTVSYCGALPLLHKVRWRSCSENVQVLQKTDSDPAAAEDLPSVYCTHAAQHFGKIATEASLLAATDCFAMPHLPDGSASAHSAVNPRAAVSNSAVAGATTAAESSQSSGLPFTAADVAAAFGACIPIRYHEAIPIKRRRRAGGLCSCNDNGQLCGSRERAAPSKSNQAISASPSCSCMHQPDSGVYVQCIRAGLHIGGAVWIVESSGLRVVLAVGHAVCPLWCVLHTLVLPLADIWHVDGGELLPLSSGAQPLMQAATATDAAALLGSPSPWLGTRLGRCDVLVASCASAAWLAAEGTQQQLQQLRQLLLQAASAVLRGTTVLMPVDLDGARRRTGGEGGKGRGGGAWGGCGERERALLLGLGSAPSVAL</sequence>
<keyword evidence="1" id="KW-0507">mRNA processing</keyword>
<evidence type="ECO:0000256" key="1">
    <source>
        <dbReference type="RuleBase" id="RU365006"/>
    </source>
</evidence>
<dbReference type="OrthoDB" id="332567at2759"/>
<evidence type="ECO:0000259" key="2">
    <source>
        <dbReference type="Pfam" id="PF16661"/>
    </source>
</evidence>
<dbReference type="GO" id="GO:0005847">
    <property type="term" value="C:mRNA cleavage and polyadenylation specificity factor complex"/>
    <property type="evidence" value="ECO:0007669"/>
    <property type="project" value="InterPro"/>
</dbReference>
<gene>
    <name evidence="4" type="primary">LOC34620132</name>
</gene>
<dbReference type="GeneID" id="34620132"/>
<keyword evidence="3" id="KW-1185">Reference proteome</keyword>
<dbReference type="Gene3D" id="3.60.15.10">
    <property type="entry name" value="Ribonuclease Z/Hydroxyacylglutathione hydrolase-like"/>
    <property type="match status" value="1"/>
</dbReference>
<dbReference type="Pfam" id="PF16661">
    <property type="entry name" value="Lactamase_B_6"/>
    <property type="match status" value="1"/>
</dbReference>
<dbReference type="Proteomes" id="UP000515125">
    <property type="component" value="Unplaced"/>
</dbReference>
<reference evidence="4" key="1">
    <citation type="submission" date="2025-08" db="UniProtKB">
        <authorList>
            <consortium name="RefSeq"/>
        </authorList>
    </citation>
    <scope>IDENTIFICATION</scope>
</reference>
<dbReference type="AlphaFoldDB" id="A0A6P6S3C4"/>